<dbReference type="GO" id="GO:0046872">
    <property type="term" value="F:metal ion binding"/>
    <property type="evidence" value="ECO:0007669"/>
    <property type="project" value="UniProtKB-KW"/>
</dbReference>
<keyword evidence="10" id="KW-0233">DNA recombination</keyword>
<evidence type="ECO:0000313" key="16">
    <source>
        <dbReference type="EMBL" id="WFD44968.1"/>
    </source>
</evidence>
<evidence type="ECO:0000256" key="2">
    <source>
        <dbReference type="ARBA" id="ARBA00004123"/>
    </source>
</evidence>
<feature type="domain" description="ERCC4" evidence="15">
    <location>
        <begin position="127"/>
        <end position="308"/>
    </location>
</feature>
<feature type="compositionally biased region" description="Basic and acidic residues" evidence="14">
    <location>
        <begin position="68"/>
        <end position="80"/>
    </location>
</feature>
<evidence type="ECO:0000256" key="3">
    <source>
        <dbReference type="ARBA" id="ARBA00005313"/>
    </source>
</evidence>
<feature type="compositionally biased region" description="Polar residues" evidence="14">
    <location>
        <begin position="1"/>
        <end position="14"/>
    </location>
</feature>
<dbReference type="GO" id="GO:0031297">
    <property type="term" value="P:replication fork processing"/>
    <property type="evidence" value="ECO:0007669"/>
    <property type="project" value="TreeGrafter"/>
</dbReference>
<keyword evidence="7" id="KW-0227">DNA damage</keyword>
<evidence type="ECO:0000256" key="1">
    <source>
        <dbReference type="ARBA" id="ARBA00001946"/>
    </source>
</evidence>
<dbReference type="InterPro" id="IPR033310">
    <property type="entry name" value="Mms4/EME1/EME2"/>
</dbReference>
<sequence>MHEGTSDTSSSIPSPRQLLSPYLRPDSPTLAVRGQTKGAKGLMSPPPLFLDDTPTTPVQASRPRRTKLTAEERAEKQERRLRELTERQRWRDANRVRQRRSDTMRDLIVRLDAGFNHESLEFLVQPLREKLLSDEASVEFSPLSHSTKKFGMIVFERRVRSRYDPVQKLWEPLDEEQVQREATCVHVTLPEELLKSIHRNDLVNQIAEAIPPEIQADTHVQKPARHTLVIIGLDAYLQQQRSAQNRGYIESVRQRMQHAGAEARPLKLPNKDDVRCKVDHAILQLQMLHGCHVVQVPELDDAIRWLHSIACDVSVRPYKLLEVRRKAPKRSGRSITASTEFSTYQAMLEQIPRCAPPAIRAITQRYPTFSCLLSTLERCTLEESIDLLAPLEVCERLT</sequence>
<comment type="subcellular location">
    <subcellularLocation>
        <location evidence="2">Nucleus</location>
    </subcellularLocation>
</comment>
<evidence type="ECO:0000259" key="15">
    <source>
        <dbReference type="Pfam" id="PF02732"/>
    </source>
</evidence>
<evidence type="ECO:0000256" key="14">
    <source>
        <dbReference type="SAM" id="MobiDB-lite"/>
    </source>
</evidence>
<evidence type="ECO:0000256" key="4">
    <source>
        <dbReference type="ARBA" id="ARBA00022722"/>
    </source>
</evidence>
<keyword evidence="11" id="KW-0234">DNA repair</keyword>
<keyword evidence="17" id="KW-1185">Reference proteome</keyword>
<comment type="cofactor">
    <cofactor evidence="1">
        <name>Mg(2+)</name>
        <dbReference type="ChEBI" id="CHEBI:18420"/>
    </cofactor>
</comment>
<organism evidence="16 17">
    <name type="scientific">Malassezia psittaci</name>
    <dbReference type="NCBI Taxonomy" id="1821823"/>
    <lineage>
        <taxon>Eukaryota</taxon>
        <taxon>Fungi</taxon>
        <taxon>Dikarya</taxon>
        <taxon>Basidiomycota</taxon>
        <taxon>Ustilaginomycotina</taxon>
        <taxon>Malasseziomycetes</taxon>
        <taxon>Malasseziales</taxon>
        <taxon>Malasseziaceae</taxon>
        <taxon>Malassezia</taxon>
    </lineage>
</organism>
<keyword evidence="12" id="KW-0539">Nucleus</keyword>
<keyword evidence="13" id="KW-0469">Meiosis</keyword>
<dbReference type="Gene3D" id="1.10.150.670">
    <property type="entry name" value="Crossover junction endonuclease EME1, DNA-binding domain"/>
    <property type="match status" value="1"/>
</dbReference>
<keyword evidence="6" id="KW-0255">Endonuclease</keyword>
<feature type="region of interest" description="Disordered" evidence="14">
    <location>
        <begin position="1"/>
        <end position="80"/>
    </location>
</feature>
<dbReference type="InterPro" id="IPR006166">
    <property type="entry name" value="ERCC4_domain"/>
</dbReference>
<dbReference type="Gene3D" id="3.40.50.10130">
    <property type="match status" value="1"/>
</dbReference>
<reference evidence="16" key="1">
    <citation type="submission" date="2023-02" db="EMBL/GenBank/DDBJ databases">
        <title>Mating type loci evolution in Malassezia.</title>
        <authorList>
            <person name="Coelho M.A."/>
        </authorList>
    </citation>
    <scope>NUCLEOTIDE SEQUENCE</scope>
    <source>
        <strain evidence="16">CBS 14136</strain>
    </source>
</reference>
<comment type="similarity">
    <text evidence="3">Belongs to the EME1/MMS4 family.</text>
</comment>
<evidence type="ECO:0000256" key="8">
    <source>
        <dbReference type="ARBA" id="ARBA00022801"/>
    </source>
</evidence>
<proteinExistence type="inferred from homology"/>
<keyword evidence="8" id="KW-0378">Hydrolase</keyword>
<dbReference type="GO" id="GO:0031573">
    <property type="term" value="P:mitotic intra-S DNA damage checkpoint signaling"/>
    <property type="evidence" value="ECO:0007669"/>
    <property type="project" value="TreeGrafter"/>
</dbReference>
<evidence type="ECO:0000256" key="5">
    <source>
        <dbReference type="ARBA" id="ARBA00022723"/>
    </source>
</evidence>
<dbReference type="GO" id="GO:0000712">
    <property type="term" value="P:resolution of meiotic recombination intermediates"/>
    <property type="evidence" value="ECO:0007669"/>
    <property type="project" value="TreeGrafter"/>
</dbReference>
<dbReference type="AlphaFoldDB" id="A0AAF0JFQ2"/>
<dbReference type="GO" id="GO:0048476">
    <property type="term" value="C:Holliday junction resolvase complex"/>
    <property type="evidence" value="ECO:0007669"/>
    <property type="project" value="InterPro"/>
</dbReference>
<accession>A0AAF0JFQ2</accession>
<evidence type="ECO:0000256" key="11">
    <source>
        <dbReference type="ARBA" id="ARBA00023204"/>
    </source>
</evidence>
<dbReference type="Proteomes" id="UP001214628">
    <property type="component" value="Chromosome 6"/>
</dbReference>
<dbReference type="GO" id="GO:0008821">
    <property type="term" value="F:crossover junction DNA endonuclease activity"/>
    <property type="evidence" value="ECO:0007669"/>
    <property type="project" value="TreeGrafter"/>
</dbReference>
<dbReference type="EMBL" id="CP118380">
    <property type="protein sequence ID" value="WFD44968.1"/>
    <property type="molecule type" value="Genomic_DNA"/>
</dbReference>
<name>A0AAF0JFQ2_9BASI</name>
<evidence type="ECO:0000256" key="12">
    <source>
        <dbReference type="ARBA" id="ARBA00023242"/>
    </source>
</evidence>
<evidence type="ECO:0000256" key="10">
    <source>
        <dbReference type="ARBA" id="ARBA00023172"/>
    </source>
</evidence>
<evidence type="ECO:0000256" key="7">
    <source>
        <dbReference type="ARBA" id="ARBA00022763"/>
    </source>
</evidence>
<dbReference type="GO" id="GO:0006302">
    <property type="term" value="P:double-strand break repair"/>
    <property type="evidence" value="ECO:0007669"/>
    <property type="project" value="TreeGrafter"/>
</dbReference>
<evidence type="ECO:0000256" key="6">
    <source>
        <dbReference type="ARBA" id="ARBA00022759"/>
    </source>
</evidence>
<evidence type="ECO:0000256" key="13">
    <source>
        <dbReference type="ARBA" id="ARBA00023254"/>
    </source>
</evidence>
<protein>
    <recommendedName>
        <fullName evidence="15">ERCC4 domain-containing protein</fullName>
    </recommendedName>
</protein>
<dbReference type="Pfam" id="PF02732">
    <property type="entry name" value="ERCC4"/>
    <property type="match status" value="1"/>
</dbReference>
<keyword evidence="4" id="KW-0540">Nuclease</keyword>
<evidence type="ECO:0000256" key="9">
    <source>
        <dbReference type="ARBA" id="ARBA00022842"/>
    </source>
</evidence>
<dbReference type="GO" id="GO:0005634">
    <property type="term" value="C:nucleus"/>
    <property type="evidence" value="ECO:0007669"/>
    <property type="project" value="UniProtKB-SubCell"/>
</dbReference>
<dbReference type="InterPro" id="IPR042530">
    <property type="entry name" value="EME1/EME2_C"/>
</dbReference>
<gene>
    <name evidence="16" type="ORF">MPSI1_003643</name>
</gene>
<keyword evidence="9" id="KW-0460">Magnesium</keyword>
<dbReference type="PANTHER" id="PTHR21077:SF5">
    <property type="entry name" value="CROSSOVER JUNCTION ENDONUCLEASE MMS4"/>
    <property type="match status" value="1"/>
</dbReference>
<dbReference type="GO" id="GO:0003677">
    <property type="term" value="F:DNA binding"/>
    <property type="evidence" value="ECO:0007669"/>
    <property type="project" value="InterPro"/>
</dbReference>
<dbReference type="PANTHER" id="PTHR21077">
    <property type="entry name" value="EME1 PROTEIN"/>
    <property type="match status" value="1"/>
</dbReference>
<keyword evidence="5" id="KW-0479">Metal-binding</keyword>
<evidence type="ECO:0000313" key="17">
    <source>
        <dbReference type="Proteomes" id="UP001214628"/>
    </source>
</evidence>